<protein>
    <submittedName>
        <fullName evidence="2">Uncharacterized protein</fullName>
    </submittedName>
</protein>
<dbReference type="Proteomes" id="UP001420932">
    <property type="component" value="Unassembled WGS sequence"/>
</dbReference>
<gene>
    <name evidence="2" type="ORF">Syun_018769</name>
</gene>
<dbReference type="EMBL" id="JBBNAF010000008">
    <property type="protein sequence ID" value="KAK9121152.1"/>
    <property type="molecule type" value="Genomic_DNA"/>
</dbReference>
<comment type="caution">
    <text evidence="2">The sequence shown here is derived from an EMBL/GenBank/DDBJ whole genome shotgun (WGS) entry which is preliminary data.</text>
</comment>
<evidence type="ECO:0000313" key="2">
    <source>
        <dbReference type="EMBL" id="KAK9121152.1"/>
    </source>
</evidence>
<proteinExistence type="predicted"/>
<evidence type="ECO:0000256" key="1">
    <source>
        <dbReference type="SAM" id="MobiDB-lite"/>
    </source>
</evidence>
<evidence type="ECO:0000313" key="3">
    <source>
        <dbReference type="Proteomes" id="UP001420932"/>
    </source>
</evidence>
<feature type="region of interest" description="Disordered" evidence="1">
    <location>
        <begin position="1"/>
        <end position="66"/>
    </location>
</feature>
<keyword evidence="3" id="KW-1185">Reference proteome</keyword>
<dbReference type="AlphaFoldDB" id="A0AAP0ISV7"/>
<name>A0AAP0ISV7_9MAGN</name>
<accession>A0AAP0ISV7</accession>
<organism evidence="2 3">
    <name type="scientific">Stephania yunnanensis</name>
    <dbReference type="NCBI Taxonomy" id="152371"/>
    <lineage>
        <taxon>Eukaryota</taxon>
        <taxon>Viridiplantae</taxon>
        <taxon>Streptophyta</taxon>
        <taxon>Embryophyta</taxon>
        <taxon>Tracheophyta</taxon>
        <taxon>Spermatophyta</taxon>
        <taxon>Magnoliopsida</taxon>
        <taxon>Ranunculales</taxon>
        <taxon>Menispermaceae</taxon>
        <taxon>Menispermoideae</taxon>
        <taxon>Cissampelideae</taxon>
        <taxon>Stephania</taxon>
    </lineage>
</organism>
<reference evidence="2 3" key="1">
    <citation type="submission" date="2024-01" db="EMBL/GenBank/DDBJ databases">
        <title>Genome assemblies of Stephania.</title>
        <authorList>
            <person name="Yang L."/>
        </authorList>
    </citation>
    <scope>NUCLEOTIDE SEQUENCE [LARGE SCALE GENOMIC DNA]</scope>
    <source>
        <strain evidence="2">YNDBR</strain>
        <tissue evidence="2">Leaf</tissue>
    </source>
</reference>
<feature type="compositionally biased region" description="Pro residues" evidence="1">
    <location>
        <begin position="27"/>
        <end position="42"/>
    </location>
</feature>
<feature type="compositionally biased region" description="Basic residues" evidence="1">
    <location>
        <begin position="1"/>
        <end position="13"/>
    </location>
</feature>
<sequence length="66" mass="7602">MRKWRKMMRKRQSGPRTPSAIPSLLQRPPPPIRPPADPPPLPRSFSRQNDHCSPWTAPSYAPALQY</sequence>